<feature type="transmembrane region" description="Helical" evidence="1">
    <location>
        <begin position="54"/>
        <end position="75"/>
    </location>
</feature>
<feature type="transmembrane region" description="Helical" evidence="1">
    <location>
        <begin position="21"/>
        <end position="42"/>
    </location>
</feature>
<protein>
    <submittedName>
        <fullName evidence="2">Uncharacterized protein</fullName>
    </submittedName>
</protein>
<keyword evidence="1" id="KW-1133">Transmembrane helix</keyword>
<feature type="transmembrane region" description="Helical" evidence="1">
    <location>
        <begin position="87"/>
        <end position="109"/>
    </location>
</feature>
<evidence type="ECO:0000313" key="3">
    <source>
        <dbReference type="Proteomes" id="UP000315224"/>
    </source>
</evidence>
<feature type="transmembrane region" description="Helical" evidence="1">
    <location>
        <begin position="167"/>
        <end position="185"/>
    </location>
</feature>
<dbReference type="AlphaFoldDB" id="A0A540UNY7"/>
<feature type="transmembrane region" description="Helical" evidence="1">
    <location>
        <begin position="125"/>
        <end position="146"/>
    </location>
</feature>
<dbReference type="EMBL" id="VIEK01000030">
    <property type="protein sequence ID" value="TQE86214.1"/>
    <property type="molecule type" value="Genomic_DNA"/>
</dbReference>
<sequence>MAKKNKKFTKELTPLEKYGTTVGFLGLLGWVNLPFVVGFALIGKNNWLGEYSDILAIFFSILSIFTMFCIILSYFKKFILEHSFLTYILISIESIIMLIWIDFIGFLLFSSKDGHKTDNFITESFWIFIFSLTVLFVLSLVFFYFYHKNESVYKLNNYFNNGKASKGAVSVPIIFSGVMASRMFFEGNASYLNIVGLILAVMLTAVTPAAIMGGLFSAAYIRKYPDRKEIQ</sequence>
<evidence type="ECO:0000313" key="2">
    <source>
        <dbReference type="EMBL" id="TQE86214.1"/>
    </source>
</evidence>
<proteinExistence type="predicted"/>
<comment type="caution">
    <text evidence="2">The sequence shown here is derived from an EMBL/GenBank/DDBJ whole genome shotgun (WGS) entry which is preliminary data.</text>
</comment>
<reference evidence="2 3" key="1">
    <citation type="submission" date="2019-06" db="EMBL/GenBank/DDBJ databases">
        <title>Comprehensive assessment of Oxford Nanopore MinION sequencing for bacterial characterization and routine diagnosis.</title>
        <authorList>
            <person name="Tan S."/>
            <person name="Dvorak C.M.T."/>
            <person name="Gebhart C."/>
            <person name="Estrada A."/>
            <person name="Marthaler D.G."/>
            <person name="Murtaugh M.P."/>
        </authorList>
    </citation>
    <scope>NUCLEOTIDE SEQUENCE [LARGE SCALE GENOMIC DNA]</scope>
    <source>
        <strain evidence="2 3">2017UMN1435.21</strain>
    </source>
</reference>
<organism evidence="2 3">
    <name type="scientific">Streptococcus suis</name>
    <dbReference type="NCBI Taxonomy" id="1307"/>
    <lineage>
        <taxon>Bacteria</taxon>
        <taxon>Bacillati</taxon>
        <taxon>Bacillota</taxon>
        <taxon>Bacilli</taxon>
        <taxon>Lactobacillales</taxon>
        <taxon>Streptococcaceae</taxon>
        <taxon>Streptococcus</taxon>
    </lineage>
</organism>
<gene>
    <name evidence="2" type="ORF">FH692_10915</name>
</gene>
<keyword evidence="1" id="KW-0472">Membrane</keyword>
<accession>A0A540UNY7</accession>
<dbReference type="Proteomes" id="UP000315224">
    <property type="component" value="Unassembled WGS sequence"/>
</dbReference>
<feature type="transmembrane region" description="Helical" evidence="1">
    <location>
        <begin position="191"/>
        <end position="221"/>
    </location>
</feature>
<keyword evidence="1" id="KW-0812">Transmembrane</keyword>
<evidence type="ECO:0000256" key="1">
    <source>
        <dbReference type="SAM" id="Phobius"/>
    </source>
</evidence>
<dbReference type="RefSeq" id="WP_024383270.1">
    <property type="nucleotide sequence ID" value="NZ_JAVIGY010000001.1"/>
</dbReference>
<name>A0A540UNY7_STRSU</name>